<organism evidence="5 6">
    <name type="scientific">Savagea serpentis</name>
    <dbReference type="NCBI Taxonomy" id="2785297"/>
    <lineage>
        <taxon>Bacteria</taxon>
        <taxon>Bacillati</taxon>
        <taxon>Bacillota</taxon>
        <taxon>Bacilli</taxon>
        <taxon>Bacillales</taxon>
        <taxon>Caryophanaceae</taxon>
        <taxon>Savagea</taxon>
    </lineage>
</organism>
<comment type="similarity">
    <text evidence="1">Belongs to the zinc-associated anti-sigma factor (ZAS) superfamily. Anti-sigma-W factor family.</text>
</comment>
<protein>
    <recommendedName>
        <fullName evidence="2">Anti-sigma-W factor RsiW</fullName>
    </recommendedName>
</protein>
<dbReference type="InterPro" id="IPR027383">
    <property type="entry name" value="Znf_put"/>
</dbReference>
<dbReference type="Proteomes" id="UP000622653">
    <property type="component" value="Unassembled WGS sequence"/>
</dbReference>
<comment type="caution">
    <text evidence="5">The sequence shown here is derived from an EMBL/GenBank/DDBJ whole genome shotgun (WGS) entry which is preliminary data.</text>
</comment>
<dbReference type="Pfam" id="PF13490">
    <property type="entry name" value="zf-HC2"/>
    <property type="match status" value="1"/>
</dbReference>
<keyword evidence="3" id="KW-0472">Membrane</keyword>
<accession>A0A8J7GAG5</accession>
<dbReference type="Gene3D" id="1.10.10.1320">
    <property type="entry name" value="Anti-sigma factor, zinc-finger domain"/>
    <property type="match status" value="1"/>
</dbReference>
<feature type="transmembrane region" description="Helical" evidence="3">
    <location>
        <begin position="73"/>
        <end position="91"/>
    </location>
</feature>
<feature type="transmembrane region" description="Helical" evidence="3">
    <location>
        <begin position="111"/>
        <end position="132"/>
    </location>
</feature>
<dbReference type="AlphaFoldDB" id="A0A8J7GAG5"/>
<gene>
    <name evidence="5" type="ORF">IRY55_00270</name>
</gene>
<dbReference type="RefSeq" id="WP_194561261.1">
    <property type="nucleotide sequence ID" value="NZ_JADKPV010000001.1"/>
</dbReference>
<evidence type="ECO:0000313" key="6">
    <source>
        <dbReference type="Proteomes" id="UP000622653"/>
    </source>
</evidence>
<sequence>MNRCAIVEDLLPLYVDNLLQEETKQWVEEHLPQCPSCQTALAQMEEVITVDLPNPNEEAAKTIKKVTRQMKRYEFILVTLAFLLAMRTTIIPELTFNGLWAYALLGGLLYAFYRTWLPPIVLSFVPSFLYYVQDDFGDASFTEIIISVASMGTIYTLLSLIGAFIAYAWIQALQKEEQR</sequence>
<keyword evidence="3" id="KW-0812">Transmembrane</keyword>
<proteinExistence type="inferred from homology"/>
<evidence type="ECO:0000256" key="1">
    <source>
        <dbReference type="ARBA" id="ARBA00024353"/>
    </source>
</evidence>
<feature type="transmembrane region" description="Helical" evidence="3">
    <location>
        <begin position="144"/>
        <end position="170"/>
    </location>
</feature>
<evidence type="ECO:0000313" key="5">
    <source>
        <dbReference type="EMBL" id="MBF4499776.1"/>
    </source>
</evidence>
<dbReference type="EMBL" id="JADKPV010000001">
    <property type="protein sequence ID" value="MBF4499776.1"/>
    <property type="molecule type" value="Genomic_DNA"/>
</dbReference>
<evidence type="ECO:0000256" key="3">
    <source>
        <dbReference type="SAM" id="Phobius"/>
    </source>
</evidence>
<dbReference type="InterPro" id="IPR041916">
    <property type="entry name" value="Anti_sigma_zinc_sf"/>
</dbReference>
<evidence type="ECO:0000259" key="4">
    <source>
        <dbReference type="Pfam" id="PF13490"/>
    </source>
</evidence>
<keyword evidence="3" id="KW-1133">Transmembrane helix</keyword>
<keyword evidence="6" id="KW-1185">Reference proteome</keyword>
<evidence type="ECO:0000256" key="2">
    <source>
        <dbReference type="ARBA" id="ARBA00024438"/>
    </source>
</evidence>
<reference evidence="5" key="1">
    <citation type="submission" date="2020-11" db="EMBL/GenBank/DDBJ databases">
        <title>Multidrug resistant novel bacterium Savagea serpentis sp. nov., isolated from the scats of a vine snake (Ahaetulla nasuta).</title>
        <authorList>
            <person name="Venkata Ramana V."/>
            <person name="Vikas Patil S."/>
            <person name="Yogita Lugani V."/>
        </authorList>
    </citation>
    <scope>NUCLEOTIDE SEQUENCE</scope>
    <source>
        <strain evidence="5">SN6</strain>
    </source>
</reference>
<name>A0A8J7GAG5_9BACL</name>
<feature type="domain" description="Putative zinc-finger" evidence="4">
    <location>
        <begin position="4"/>
        <end position="38"/>
    </location>
</feature>